<accession>A0AA38NI25</accession>
<gene>
    <name evidence="1" type="ORF">GGU10DRAFT_73930</name>
</gene>
<name>A0AA38NI25_9AGAR</name>
<reference evidence="1" key="1">
    <citation type="submission" date="2022-08" db="EMBL/GenBank/DDBJ databases">
        <authorList>
            <consortium name="DOE Joint Genome Institute"/>
            <person name="Min B."/>
            <person name="Riley R."/>
            <person name="Sierra-Patev S."/>
            <person name="Naranjo-Ortiz M."/>
            <person name="Looney B."/>
            <person name="Konkel Z."/>
            <person name="Slot J.C."/>
            <person name="Sakamoto Y."/>
            <person name="Steenwyk J.L."/>
            <person name="Rokas A."/>
            <person name="Carro J."/>
            <person name="Camarero S."/>
            <person name="Ferreira P."/>
            <person name="Molpeceres G."/>
            <person name="Ruiz-Duenas F.J."/>
            <person name="Serrano A."/>
            <person name="Henrissat B."/>
            <person name="Drula E."/>
            <person name="Hughes K.W."/>
            <person name="Mata J.L."/>
            <person name="Ishikawa N.K."/>
            <person name="Vargas-Isla R."/>
            <person name="Ushijima S."/>
            <person name="Smith C.A."/>
            <person name="Ahrendt S."/>
            <person name="Andreopoulos W."/>
            <person name="He G."/>
            <person name="Labutti K."/>
            <person name="Lipzen A."/>
            <person name="Ng V."/>
            <person name="Sandor L."/>
            <person name="Barry K."/>
            <person name="Martinez A.T."/>
            <person name="Xiao Y."/>
            <person name="Gibbons J.G."/>
            <person name="Terashima K."/>
            <person name="Hibbett D.S."/>
            <person name="Grigoriev I.V."/>
        </authorList>
    </citation>
    <scope>NUCLEOTIDE SEQUENCE</scope>
    <source>
        <strain evidence="1">TFB10291</strain>
    </source>
</reference>
<proteinExistence type="predicted"/>
<evidence type="ECO:0000313" key="1">
    <source>
        <dbReference type="EMBL" id="KAJ3782717.1"/>
    </source>
</evidence>
<keyword evidence="2" id="KW-1185">Reference proteome</keyword>
<sequence length="93" mass="10263">MSVPVHFFLRPLTAPISLSLSNTVQVFASPKHLCYLYTYGVILQPTTAHSSPQITFTDVITSFLAKGNSLTLYPSSTIKHGMLTRSSTYDTHD</sequence>
<protein>
    <submittedName>
        <fullName evidence="1">Uncharacterized protein</fullName>
    </submittedName>
</protein>
<dbReference type="Proteomes" id="UP001163798">
    <property type="component" value="Unassembled WGS sequence"/>
</dbReference>
<dbReference type="AlphaFoldDB" id="A0AA38NI25"/>
<organism evidence="1 2">
    <name type="scientific">Lentinula aff. detonsa</name>
    <dbReference type="NCBI Taxonomy" id="2804958"/>
    <lineage>
        <taxon>Eukaryota</taxon>
        <taxon>Fungi</taxon>
        <taxon>Dikarya</taxon>
        <taxon>Basidiomycota</taxon>
        <taxon>Agaricomycotina</taxon>
        <taxon>Agaricomycetes</taxon>
        <taxon>Agaricomycetidae</taxon>
        <taxon>Agaricales</taxon>
        <taxon>Marasmiineae</taxon>
        <taxon>Omphalotaceae</taxon>
        <taxon>Lentinula</taxon>
    </lineage>
</organism>
<comment type="caution">
    <text evidence="1">The sequence shown here is derived from an EMBL/GenBank/DDBJ whole genome shotgun (WGS) entry which is preliminary data.</text>
</comment>
<evidence type="ECO:0000313" key="2">
    <source>
        <dbReference type="Proteomes" id="UP001163798"/>
    </source>
</evidence>
<dbReference type="EMBL" id="MU793458">
    <property type="protein sequence ID" value="KAJ3782717.1"/>
    <property type="molecule type" value="Genomic_DNA"/>
</dbReference>